<dbReference type="InParanoid" id="A0A2N3MXN2"/>
<evidence type="ECO:0000313" key="2">
    <source>
        <dbReference type="Proteomes" id="UP000233524"/>
    </source>
</evidence>
<dbReference type="EMBL" id="NLAX01001623">
    <property type="protein sequence ID" value="PKS04932.1"/>
    <property type="molecule type" value="Genomic_DNA"/>
</dbReference>
<dbReference type="PANTHER" id="PTHR36922:SF1">
    <property type="entry name" value="DUF1993 DOMAIN-CONTAINING PROTEIN"/>
    <property type="match status" value="1"/>
</dbReference>
<accession>A0A2N3MXN2</accession>
<organism evidence="1 2">
    <name type="scientific">Lomentospora prolificans</name>
    <dbReference type="NCBI Taxonomy" id="41688"/>
    <lineage>
        <taxon>Eukaryota</taxon>
        <taxon>Fungi</taxon>
        <taxon>Dikarya</taxon>
        <taxon>Ascomycota</taxon>
        <taxon>Pezizomycotina</taxon>
        <taxon>Sordariomycetes</taxon>
        <taxon>Hypocreomycetidae</taxon>
        <taxon>Microascales</taxon>
        <taxon>Microascaceae</taxon>
        <taxon>Lomentospora</taxon>
    </lineage>
</organism>
<dbReference type="OrthoDB" id="3724345at2759"/>
<proteinExistence type="predicted"/>
<evidence type="ECO:0008006" key="3">
    <source>
        <dbReference type="Google" id="ProtNLM"/>
    </source>
</evidence>
<dbReference type="InterPro" id="IPR018531">
    <property type="entry name" value="DUF1993"/>
</dbReference>
<dbReference type="PANTHER" id="PTHR36922">
    <property type="entry name" value="BLL2446 PROTEIN"/>
    <property type="match status" value="1"/>
</dbReference>
<evidence type="ECO:0000313" key="1">
    <source>
        <dbReference type="EMBL" id="PKS04932.1"/>
    </source>
</evidence>
<gene>
    <name evidence="1" type="ORF">jhhlp_008298</name>
</gene>
<sequence>MPYSLADATLPVLKAALATLSNIIKKLEAHATANSIPLTDLPNWKLADDMLPLSFQVFMVCDAASKFVSRASGEEPASFNRDTLTSLEACHTLIADAQKIVDKAEAATIEKNTDVDVTINLGPEKTATMPSRGYAEGYTLPNVFFHLNMAYAIGRSKGVQLGKMDYLTPFIGKWIGMA</sequence>
<dbReference type="SUPFAM" id="SSF109854">
    <property type="entry name" value="DinB/YfiT-like putative metalloenzymes"/>
    <property type="match status" value="1"/>
</dbReference>
<dbReference type="Pfam" id="PF09351">
    <property type="entry name" value="DUF1993"/>
    <property type="match status" value="1"/>
</dbReference>
<dbReference type="Gene3D" id="1.20.120.450">
    <property type="entry name" value="dinb family like domain"/>
    <property type="match status" value="1"/>
</dbReference>
<dbReference type="STRING" id="41688.A0A2N3MXN2"/>
<name>A0A2N3MXN2_9PEZI</name>
<comment type="caution">
    <text evidence="1">The sequence shown here is derived from an EMBL/GenBank/DDBJ whole genome shotgun (WGS) entry which is preliminary data.</text>
</comment>
<protein>
    <recommendedName>
        <fullName evidence="3">DUF1993 domain-containing protein</fullName>
    </recommendedName>
</protein>
<dbReference type="AlphaFoldDB" id="A0A2N3MXN2"/>
<dbReference type="VEuPathDB" id="FungiDB:jhhlp_008298"/>
<keyword evidence="2" id="KW-1185">Reference proteome</keyword>
<dbReference type="Proteomes" id="UP000233524">
    <property type="component" value="Unassembled WGS sequence"/>
</dbReference>
<dbReference type="InterPro" id="IPR034660">
    <property type="entry name" value="DinB/YfiT-like"/>
</dbReference>
<reference evidence="1 2" key="1">
    <citation type="journal article" date="2017" name="G3 (Bethesda)">
        <title>First Draft Genome Sequence of the Pathogenic Fungus Lomentospora prolificans (Formerly Scedosporium prolificans).</title>
        <authorList>
            <person name="Luo R."/>
            <person name="Zimin A."/>
            <person name="Workman R."/>
            <person name="Fan Y."/>
            <person name="Pertea G."/>
            <person name="Grossman N."/>
            <person name="Wear M.P."/>
            <person name="Jia B."/>
            <person name="Miller H."/>
            <person name="Casadevall A."/>
            <person name="Timp W."/>
            <person name="Zhang S.X."/>
            <person name="Salzberg S.L."/>
        </authorList>
    </citation>
    <scope>NUCLEOTIDE SEQUENCE [LARGE SCALE GENOMIC DNA]</scope>
    <source>
        <strain evidence="1 2">JHH-5317</strain>
    </source>
</reference>